<dbReference type="Pfam" id="PF08393">
    <property type="entry name" value="DHC_N2"/>
    <property type="match status" value="1"/>
</dbReference>
<dbReference type="PANTHER" id="PTHR22878:SF67">
    <property type="entry name" value="DYNEIN AXONEMAL HEAVY CHAIN 6"/>
    <property type="match status" value="1"/>
</dbReference>
<protein>
    <recommendedName>
        <fullName evidence="1">Dynein heavy chain linker domain-containing protein</fullName>
    </recommendedName>
</protein>
<evidence type="ECO:0000259" key="1">
    <source>
        <dbReference type="Pfam" id="PF08393"/>
    </source>
</evidence>
<comment type="caution">
    <text evidence="2">The sequence shown here is derived from an EMBL/GenBank/DDBJ whole genome shotgun (WGS) entry which is preliminary data.</text>
</comment>
<proteinExistence type="predicted"/>
<evidence type="ECO:0000313" key="3">
    <source>
        <dbReference type="Proteomes" id="UP001162483"/>
    </source>
</evidence>
<reference evidence="2" key="1">
    <citation type="submission" date="2023-05" db="EMBL/GenBank/DDBJ databases">
        <authorList>
            <person name="Stuckert A."/>
        </authorList>
    </citation>
    <scope>NUCLEOTIDE SEQUENCE</scope>
</reference>
<dbReference type="Proteomes" id="UP001162483">
    <property type="component" value="Unassembled WGS sequence"/>
</dbReference>
<feature type="non-terminal residue" evidence="2">
    <location>
        <position position="127"/>
    </location>
</feature>
<dbReference type="EMBL" id="CATNWA010014043">
    <property type="protein sequence ID" value="CAI9566512.1"/>
    <property type="molecule type" value="Genomic_DNA"/>
</dbReference>
<feature type="domain" description="Dynein heavy chain linker" evidence="1">
    <location>
        <begin position="2"/>
        <end position="127"/>
    </location>
</feature>
<dbReference type="InterPro" id="IPR026983">
    <property type="entry name" value="DHC"/>
</dbReference>
<dbReference type="Gene3D" id="1.10.287.2620">
    <property type="match status" value="1"/>
</dbReference>
<accession>A0ABN9D4N4</accession>
<keyword evidence="3" id="KW-1185">Reference proteome</keyword>
<gene>
    <name evidence="2" type="ORF">SPARVUS_LOCUS6385937</name>
</gene>
<organism evidence="2 3">
    <name type="scientific">Staurois parvus</name>
    <dbReference type="NCBI Taxonomy" id="386267"/>
    <lineage>
        <taxon>Eukaryota</taxon>
        <taxon>Metazoa</taxon>
        <taxon>Chordata</taxon>
        <taxon>Craniata</taxon>
        <taxon>Vertebrata</taxon>
        <taxon>Euteleostomi</taxon>
        <taxon>Amphibia</taxon>
        <taxon>Batrachia</taxon>
        <taxon>Anura</taxon>
        <taxon>Neobatrachia</taxon>
        <taxon>Ranoidea</taxon>
        <taxon>Ranidae</taxon>
        <taxon>Staurois</taxon>
    </lineage>
</organism>
<dbReference type="InterPro" id="IPR013602">
    <property type="entry name" value="Dynein_heavy_linker"/>
</dbReference>
<name>A0ABN9D4N4_9NEOB</name>
<evidence type="ECO:0000313" key="2">
    <source>
        <dbReference type="EMBL" id="CAI9566512.1"/>
    </source>
</evidence>
<sequence length="127" mass="14446">MTEWDTLEAEWMQSKFETLDPEQLNSLVLKFAKFVHQLEKGLPPNNVVPRLKEKVENMKEKVPVITDLRNPCLKPRHWSALEEEINATLIDSENPLSLEKLIEIGAFECSQTIQDISGQASGEASLE</sequence>
<dbReference type="PANTHER" id="PTHR22878">
    <property type="entry name" value="DYNEIN HEAVY CHAIN 6, AXONEMAL-LIKE-RELATED"/>
    <property type="match status" value="1"/>
</dbReference>